<organism evidence="1 2">
    <name type="scientific">Fusarium duplospermum</name>
    <dbReference type="NCBI Taxonomy" id="1325734"/>
    <lineage>
        <taxon>Eukaryota</taxon>
        <taxon>Fungi</taxon>
        <taxon>Dikarya</taxon>
        <taxon>Ascomycota</taxon>
        <taxon>Pezizomycotina</taxon>
        <taxon>Sordariomycetes</taxon>
        <taxon>Hypocreomycetidae</taxon>
        <taxon>Hypocreales</taxon>
        <taxon>Nectriaceae</taxon>
        <taxon>Fusarium</taxon>
        <taxon>Fusarium solani species complex</taxon>
    </lineage>
</organism>
<dbReference type="SUPFAM" id="SSF54427">
    <property type="entry name" value="NTF2-like"/>
    <property type="match status" value="1"/>
</dbReference>
<dbReference type="EMBL" id="NKCI01000136">
    <property type="protein sequence ID" value="RSL52389.1"/>
    <property type="molecule type" value="Genomic_DNA"/>
</dbReference>
<evidence type="ECO:0008006" key="3">
    <source>
        <dbReference type="Google" id="ProtNLM"/>
    </source>
</evidence>
<dbReference type="Gene3D" id="3.10.450.50">
    <property type="match status" value="1"/>
</dbReference>
<dbReference type="PANTHER" id="PTHR34213:SF2">
    <property type="entry name" value="NUCLEAR TRANSPORT FACTOR 2 (NTF2) FAMILY PROTEIN"/>
    <property type="match status" value="1"/>
</dbReference>
<sequence>MVIYKRRVKNTFNPNGQTSELMSLVRCIPRTALVITQRSTQQRHFHAASKCTMSSTDQPSAATFKSIGITNTDIRKAAGVQLTPHQEVLVGSVLDLFEGRPSLRHLSLWTPTATFHDPITNAIGFDKFAAQWYGLVALFSPIKIQSHEVTSSGDPISLRLSNKYILKGLGTEKVMDSVVDIHVGPDGRIEKVEDKWNDKLPQGPFAAAFQKLNAVSVPAFVKVPKTQEEDDQMRAERAREAQT</sequence>
<accession>A0A428PH54</accession>
<gene>
    <name evidence="1" type="ORF">CEP54_010931</name>
</gene>
<comment type="caution">
    <text evidence="1">The sequence shown here is derived from an EMBL/GenBank/DDBJ whole genome shotgun (WGS) entry which is preliminary data.</text>
</comment>
<reference evidence="1 2" key="1">
    <citation type="submission" date="2017-06" db="EMBL/GenBank/DDBJ databases">
        <title>Comparative genomic analysis of Ambrosia Fusariam Clade fungi.</title>
        <authorList>
            <person name="Stajich J.E."/>
            <person name="Carrillo J."/>
            <person name="Kijimoto T."/>
            <person name="Eskalen A."/>
            <person name="O'Donnell K."/>
            <person name="Kasson M."/>
        </authorList>
    </citation>
    <scope>NUCLEOTIDE SEQUENCE [LARGE SCALE GENOMIC DNA]</scope>
    <source>
        <strain evidence="1 2">NRRL62584</strain>
    </source>
</reference>
<dbReference type="PANTHER" id="PTHR34213">
    <property type="entry name" value="NUCLEAR TRANSPORT FACTOR 2 (NTF2) FAMILY PROTEIN"/>
    <property type="match status" value="1"/>
</dbReference>
<keyword evidence="2" id="KW-1185">Reference proteome</keyword>
<protein>
    <recommendedName>
        <fullName evidence="3">SnoaL-like domain-containing protein</fullName>
    </recommendedName>
</protein>
<name>A0A428PH54_9HYPO</name>
<dbReference type="STRING" id="1325734.A0A428PH54"/>
<dbReference type="AlphaFoldDB" id="A0A428PH54"/>
<dbReference type="Proteomes" id="UP000288168">
    <property type="component" value="Unassembled WGS sequence"/>
</dbReference>
<evidence type="ECO:0000313" key="2">
    <source>
        <dbReference type="Proteomes" id="UP000288168"/>
    </source>
</evidence>
<dbReference type="OrthoDB" id="2400485at2759"/>
<proteinExistence type="predicted"/>
<dbReference type="InterPro" id="IPR032710">
    <property type="entry name" value="NTF2-like_dom_sf"/>
</dbReference>
<evidence type="ECO:0000313" key="1">
    <source>
        <dbReference type="EMBL" id="RSL52389.1"/>
    </source>
</evidence>